<name>A0A1V4D3U0_9ACTN</name>
<dbReference type="InterPro" id="IPR020843">
    <property type="entry name" value="ER"/>
</dbReference>
<sequence>MKAIQISEFGGYDKLELIEAPAPGPAPGKVLVRVRLAGVNPLDDTVRAGVLPSARQLPLVPGTGGVGEIVDNGGVEALKPGTHVVVAGRGYGMFRDGTWQEYLLAEPRDLVPLPGGPSLEDVVAFTTGGGYLTAYLSLLELASFKPGQTVLAPGIGGAVGLGTVEVANRLGASLAISTASRTDKAERARAEGHEVIDLSQESLRDGVARLTGGRGVDVVVDGVGGPFTGDALASLAVGGTLVSVGYSGGKQASVNVTDVIWRSARIRGFMFTLFAPETLVETNTKLFQYLAEGAFHPTIARTFPLKDAAEATRYLIEDRPYGRVVLDVPGA</sequence>
<dbReference type="SUPFAM" id="SSF51735">
    <property type="entry name" value="NAD(P)-binding Rossmann-fold domains"/>
    <property type="match status" value="1"/>
</dbReference>
<dbReference type="Pfam" id="PF08240">
    <property type="entry name" value="ADH_N"/>
    <property type="match status" value="1"/>
</dbReference>
<dbReference type="Proteomes" id="UP000033615">
    <property type="component" value="Unassembled WGS sequence"/>
</dbReference>
<organism evidence="2 3">
    <name type="scientific">Streptomyces antioxidans</name>
    <dbReference type="NCBI Taxonomy" id="1507734"/>
    <lineage>
        <taxon>Bacteria</taxon>
        <taxon>Bacillati</taxon>
        <taxon>Actinomycetota</taxon>
        <taxon>Actinomycetes</taxon>
        <taxon>Kitasatosporales</taxon>
        <taxon>Streptomycetaceae</taxon>
        <taxon>Streptomyces</taxon>
    </lineage>
</organism>
<keyword evidence="3" id="KW-1185">Reference proteome</keyword>
<dbReference type="InterPro" id="IPR011032">
    <property type="entry name" value="GroES-like_sf"/>
</dbReference>
<dbReference type="SMART" id="SM00829">
    <property type="entry name" value="PKS_ER"/>
    <property type="match status" value="1"/>
</dbReference>
<dbReference type="Gene3D" id="3.40.50.720">
    <property type="entry name" value="NAD(P)-binding Rossmann-like Domain"/>
    <property type="match status" value="1"/>
</dbReference>
<evidence type="ECO:0000313" key="2">
    <source>
        <dbReference type="EMBL" id="OPF78850.1"/>
    </source>
</evidence>
<dbReference type="PANTHER" id="PTHR43677:SF4">
    <property type="entry name" value="QUINONE OXIDOREDUCTASE-LIKE PROTEIN 2"/>
    <property type="match status" value="1"/>
</dbReference>
<dbReference type="InterPro" id="IPR013154">
    <property type="entry name" value="ADH-like_N"/>
</dbReference>
<dbReference type="Pfam" id="PF13602">
    <property type="entry name" value="ADH_zinc_N_2"/>
    <property type="match status" value="1"/>
</dbReference>
<gene>
    <name evidence="2" type="ORF">VT50_0217610</name>
</gene>
<dbReference type="RefSeq" id="WP_046089105.1">
    <property type="nucleotide sequence ID" value="NZ_LAKD02000043.1"/>
</dbReference>
<dbReference type="PANTHER" id="PTHR43677">
    <property type="entry name" value="SHORT-CHAIN DEHYDROGENASE/REDUCTASE"/>
    <property type="match status" value="1"/>
</dbReference>
<comment type="caution">
    <text evidence="2">The sequence shown here is derived from an EMBL/GenBank/DDBJ whole genome shotgun (WGS) entry which is preliminary data.</text>
</comment>
<proteinExistence type="predicted"/>
<dbReference type="InterPro" id="IPR036291">
    <property type="entry name" value="NAD(P)-bd_dom_sf"/>
</dbReference>
<dbReference type="AlphaFoldDB" id="A0A1V4D3U0"/>
<dbReference type="InterPro" id="IPR051397">
    <property type="entry name" value="Zn-ADH-like_protein"/>
</dbReference>
<dbReference type="OrthoDB" id="9792162at2"/>
<dbReference type="EMBL" id="LAKD02000043">
    <property type="protein sequence ID" value="OPF78850.1"/>
    <property type="molecule type" value="Genomic_DNA"/>
</dbReference>
<feature type="domain" description="Enoyl reductase (ER)" evidence="1">
    <location>
        <begin position="10"/>
        <end position="326"/>
    </location>
</feature>
<evidence type="ECO:0000313" key="3">
    <source>
        <dbReference type="Proteomes" id="UP000033615"/>
    </source>
</evidence>
<protein>
    <submittedName>
        <fullName evidence="2">NADPH:quinone reductase</fullName>
    </submittedName>
</protein>
<evidence type="ECO:0000259" key="1">
    <source>
        <dbReference type="SMART" id="SM00829"/>
    </source>
</evidence>
<dbReference type="GO" id="GO:0016491">
    <property type="term" value="F:oxidoreductase activity"/>
    <property type="evidence" value="ECO:0007669"/>
    <property type="project" value="InterPro"/>
</dbReference>
<accession>A0A1V4D3U0</accession>
<dbReference type="Gene3D" id="3.90.180.10">
    <property type="entry name" value="Medium-chain alcohol dehydrogenases, catalytic domain"/>
    <property type="match status" value="1"/>
</dbReference>
<dbReference type="SUPFAM" id="SSF50129">
    <property type="entry name" value="GroES-like"/>
    <property type="match status" value="1"/>
</dbReference>
<reference evidence="2" key="1">
    <citation type="submission" date="2016-12" db="EMBL/GenBank/DDBJ databases">
        <title>Genome sequence of Streptomyces antioxidans MUSC 164.</title>
        <authorList>
            <person name="Lee L.-H."/>
            <person name="Ser H.-L."/>
        </authorList>
    </citation>
    <scope>NUCLEOTIDE SEQUENCE [LARGE SCALE GENOMIC DNA]</scope>
    <source>
        <strain evidence="2">MUSC 164</strain>
    </source>
</reference>